<dbReference type="InterPro" id="IPR036691">
    <property type="entry name" value="Endo/exonu/phosph_ase_sf"/>
</dbReference>
<dbReference type="OrthoDB" id="40902at2759"/>
<evidence type="ECO:0000313" key="1">
    <source>
        <dbReference type="EMBL" id="EJD36677.1"/>
    </source>
</evidence>
<dbReference type="Gene3D" id="3.60.10.10">
    <property type="entry name" value="Endonuclease/exonuclease/phosphatase"/>
    <property type="match status" value="1"/>
</dbReference>
<dbReference type="EMBL" id="JH687856">
    <property type="protein sequence ID" value="EJD36677.1"/>
    <property type="molecule type" value="Genomic_DNA"/>
</dbReference>
<sequence>MDSSQRSICQHRQPVQSECVRLNQTLQALPLLVAGVPTALSPTSGSFTALSTTPSPASIGTKFAVARHGIIHVREDRFENDAFRTPTSGGVPFRSSLKTLSNFDWVDFMRVKWNTCPNATTKGFTSMRVNVDGGVWVDVYNLHADAGTEADDQRARTNNIQQVSNYIATWSAGIAVLVFGNGLADAWVALVHGGTPPSAESRAARPARVSFLQPNGSILSDHDPVLVSFAWTLPSALRASNIFGGRHGSSFSDIPGLQAAPRGATLTLQA</sequence>
<accession>J0D9U8</accession>
<dbReference type="SUPFAM" id="SSF56219">
    <property type="entry name" value="DNase I-like"/>
    <property type="match status" value="1"/>
</dbReference>
<protein>
    <recommendedName>
        <fullName evidence="3">Endonuclease/exonuclease/phosphatase domain-containing protein</fullName>
    </recommendedName>
</protein>
<evidence type="ECO:0008006" key="3">
    <source>
        <dbReference type="Google" id="ProtNLM"/>
    </source>
</evidence>
<name>J0D9U8_AURST</name>
<dbReference type="Proteomes" id="UP000006514">
    <property type="component" value="Unassembled WGS sequence"/>
</dbReference>
<dbReference type="KEGG" id="adl:AURDEDRAFT_174275"/>
<dbReference type="eggNOG" id="ENOG502QPIS">
    <property type="taxonomic scope" value="Eukaryota"/>
</dbReference>
<organism evidence="1 2">
    <name type="scientific">Auricularia subglabra (strain TFB-10046 / SS5)</name>
    <name type="common">White-rot fungus</name>
    <name type="synonym">Auricularia delicata (strain TFB10046)</name>
    <dbReference type="NCBI Taxonomy" id="717982"/>
    <lineage>
        <taxon>Eukaryota</taxon>
        <taxon>Fungi</taxon>
        <taxon>Dikarya</taxon>
        <taxon>Basidiomycota</taxon>
        <taxon>Agaricomycotina</taxon>
        <taxon>Agaricomycetes</taxon>
        <taxon>Auriculariales</taxon>
        <taxon>Auriculariaceae</taxon>
        <taxon>Auricularia</taxon>
    </lineage>
</organism>
<proteinExistence type="predicted"/>
<reference evidence="2" key="1">
    <citation type="journal article" date="2012" name="Science">
        <title>The Paleozoic origin of enzymatic lignin decomposition reconstructed from 31 fungal genomes.</title>
        <authorList>
            <person name="Floudas D."/>
            <person name="Binder M."/>
            <person name="Riley R."/>
            <person name="Barry K."/>
            <person name="Blanchette R.A."/>
            <person name="Henrissat B."/>
            <person name="Martinez A.T."/>
            <person name="Otillar R."/>
            <person name="Spatafora J.W."/>
            <person name="Yadav J.S."/>
            <person name="Aerts A."/>
            <person name="Benoit I."/>
            <person name="Boyd A."/>
            <person name="Carlson A."/>
            <person name="Copeland A."/>
            <person name="Coutinho P.M."/>
            <person name="de Vries R.P."/>
            <person name="Ferreira P."/>
            <person name="Findley K."/>
            <person name="Foster B."/>
            <person name="Gaskell J."/>
            <person name="Glotzer D."/>
            <person name="Gorecki P."/>
            <person name="Heitman J."/>
            <person name="Hesse C."/>
            <person name="Hori C."/>
            <person name="Igarashi K."/>
            <person name="Jurgens J.A."/>
            <person name="Kallen N."/>
            <person name="Kersten P."/>
            <person name="Kohler A."/>
            <person name="Kuees U."/>
            <person name="Kumar T.K.A."/>
            <person name="Kuo A."/>
            <person name="LaButti K."/>
            <person name="Larrondo L.F."/>
            <person name="Lindquist E."/>
            <person name="Ling A."/>
            <person name="Lombard V."/>
            <person name="Lucas S."/>
            <person name="Lundell T."/>
            <person name="Martin R."/>
            <person name="McLaughlin D.J."/>
            <person name="Morgenstern I."/>
            <person name="Morin E."/>
            <person name="Murat C."/>
            <person name="Nagy L.G."/>
            <person name="Nolan M."/>
            <person name="Ohm R.A."/>
            <person name="Patyshakuliyeva A."/>
            <person name="Rokas A."/>
            <person name="Ruiz-Duenas F.J."/>
            <person name="Sabat G."/>
            <person name="Salamov A."/>
            <person name="Samejima M."/>
            <person name="Schmutz J."/>
            <person name="Slot J.C."/>
            <person name="St John F."/>
            <person name="Stenlid J."/>
            <person name="Sun H."/>
            <person name="Sun S."/>
            <person name="Syed K."/>
            <person name="Tsang A."/>
            <person name="Wiebenga A."/>
            <person name="Young D."/>
            <person name="Pisabarro A."/>
            <person name="Eastwood D.C."/>
            <person name="Martin F."/>
            <person name="Cullen D."/>
            <person name="Grigoriev I.V."/>
            <person name="Hibbett D.S."/>
        </authorList>
    </citation>
    <scope>NUCLEOTIDE SEQUENCE [LARGE SCALE GENOMIC DNA]</scope>
    <source>
        <strain evidence="2">TFB10046</strain>
    </source>
</reference>
<dbReference type="InParanoid" id="J0D9U8"/>
<keyword evidence="2" id="KW-1185">Reference proteome</keyword>
<gene>
    <name evidence="1" type="ORF">AURDEDRAFT_174275</name>
</gene>
<evidence type="ECO:0000313" key="2">
    <source>
        <dbReference type="Proteomes" id="UP000006514"/>
    </source>
</evidence>
<dbReference type="AlphaFoldDB" id="J0D9U8"/>